<dbReference type="InterPro" id="IPR036188">
    <property type="entry name" value="FAD/NAD-bd_sf"/>
</dbReference>
<protein>
    <recommendedName>
        <fullName evidence="6">FAD/NAD(P)-binding domain-containing protein</fullName>
    </recommendedName>
</protein>
<keyword evidence="2" id="KW-0285">Flavoprotein</keyword>
<evidence type="ECO:0000256" key="5">
    <source>
        <dbReference type="SAM" id="MobiDB-lite"/>
    </source>
</evidence>
<evidence type="ECO:0000313" key="8">
    <source>
        <dbReference type="Proteomes" id="UP000000759"/>
    </source>
</evidence>
<dbReference type="PaxDb" id="2850-Phatrdraft1315"/>
<dbReference type="RefSeq" id="XP_002176318.1">
    <property type="nucleotide sequence ID" value="XM_002176282.1"/>
</dbReference>
<dbReference type="PANTHER" id="PTHR42913">
    <property type="entry name" value="APOPTOSIS-INDUCING FACTOR 1"/>
    <property type="match status" value="1"/>
</dbReference>
<organism evidence="7 8">
    <name type="scientific">Phaeodactylum tricornutum (strain CCAP 1055/1)</name>
    <dbReference type="NCBI Taxonomy" id="556484"/>
    <lineage>
        <taxon>Eukaryota</taxon>
        <taxon>Sar</taxon>
        <taxon>Stramenopiles</taxon>
        <taxon>Ochrophyta</taxon>
        <taxon>Bacillariophyta</taxon>
        <taxon>Bacillariophyceae</taxon>
        <taxon>Bacillariophycidae</taxon>
        <taxon>Naviculales</taxon>
        <taxon>Phaeodactylaceae</taxon>
        <taxon>Phaeodactylum</taxon>
    </lineage>
</organism>
<evidence type="ECO:0000259" key="6">
    <source>
        <dbReference type="Pfam" id="PF07992"/>
    </source>
</evidence>
<accession>B7S412</accession>
<feature type="domain" description="FAD/NAD(P)-binding" evidence="6">
    <location>
        <begin position="31"/>
        <end position="311"/>
    </location>
</feature>
<dbReference type="InterPro" id="IPR023753">
    <property type="entry name" value="FAD/NAD-binding_dom"/>
</dbReference>
<reference evidence="8" key="2">
    <citation type="submission" date="2008-08" db="EMBL/GenBank/DDBJ databases">
        <authorList>
            <consortium name="Diatom Consortium"/>
            <person name="Grigoriev I."/>
            <person name="Grimwood J."/>
            <person name="Kuo A."/>
            <person name="Otillar R.P."/>
            <person name="Salamov A."/>
            <person name="Detter J.C."/>
            <person name="Lindquist E."/>
            <person name="Shapiro H."/>
            <person name="Lucas S."/>
            <person name="Glavina del Rio T."/>
            <person name="Pitluck S."/>
            <person name="Rokhsar D."/>
            <person name="Bowler C."/>
        </authorList>
    </citation>
    <scope>GENOME REANNOTATION</scope>
    <source>
        <strain evidence="8">CCAP 1055/1</strain>
    </source>
</reference>
<dbReference type="GO" id="GO:0019646">
    <property type="term" value="P:aerobic electron transport chain"/>
    <property type="evidence" value="ECO:0007669"/>
    <property type="project" value="TreeGrafter"/>
</dbReference>
<dbReference type="Proteomes" id="UP000000759">
    <property type="component" value="Unassembled WGS sequence"/>
</dbReference>
<feature type="region of interest" description="Disordered" evidence="5">
    <location>
        <begin position="1"/>
        <end position="25"/>
    </location>
</feature>
<dbReference type="Gene3D" id="3.50.50.100">
    <property type="match status" value="1"/>
</dbReference>
<dbReference type="GO" id="GO:0003955">
    <property type="term" value="F:NAD(P)H dehydrogenase (quinone) activity"/>
    <property type="evidence" value="ECO:0007669"/>
    <property type="project" value="TreeGrafter"/>
</dbReference>
<dbReference type="PANTHER" id="PTHR42913:SF9">
    <property type="entry name" value="SLR1591 PROTEIN"/>
    <property type="match status" value="1"/>
</dbReference>
<dbReference type="SUPFAM" id="SSF51905">
    <property type="entry name" value="FAD/NAD(P)-binding domain"/>
    <property type="match status" value="2"/>
</dbReference>
<keyword evidence="3" id="KW-0274">FAD</keyword>
<dbReference type="KEGG" id="pti:PHATRDRAFT_bd1315"/>
<dbReference type="InterPro" id="IPR051169">
    <property type="entry name" value="NADH-Q_oxidoreductase"/>
</dbReference>
<feature type="region of interest" description="Disordered" evidence="5">
    <location>
        <begin position="408"/>
        <end position="439"/>
    </location>
</feature>
<evidence type="ECO:0000256" key="4">
    <source>
        <dbReference type="ARBA" id="ARBA00023002"/>
    </source>
</evidence>
<evidence type="ECO:0000313" key="7">
    <source>
        <dbReference type="EMBL" id="EEC42710.1"/>
    </source>
</evidence>
<sequence>MLRPTLSSSSSSSLSNAPSTDTTHSNADSQHLVLVGGGHGHVQVIKALRNRPSNLRVTLLDATDAASYSGMVPGCIADAYTPEQTLLRLRPLAEWAGIDFRQEKVVDVDFERKLLYTDQPDSDALSFDVLSLDIGSTSRDWQDVPGAAEFTIPTRPIDQLVRRLDAALDGVRARVATAGIELSMAITTRWKHFTPNVDCTVLDAGSQLVPHESPTARRKLQSILRDKHITVRHDCHVDHVTADAVVLTSGDRIPFTCCVWATGAGAHTLARTTLAQRGLEVDKYGWIRVHPTLQSTSHDFVFAAGDCNTIVGLPEDQPSPPKAGVYAVRSGPVLIENLMRYSYPADRASALVPYTPQDDFLKLLVCGDHQAMGFRFGLALYGSWVFRMKDQIDRNFMKLFDVAHLPTRDDTTGSDAAASPTRQYDDSDDDDDNESKKEKVRLSAMDAAALLRRTDDDVDFQVAQSVLRRMAADDSYRRDVLAHAAEHETIESPVHG</sequence>
<dbReference type="OrthoDB" id="409395at2759"/>
<evidence type="ECO:0000256" key="2">
    <source>
        <dbReference type="ARBA" id="ARBA00022630"/>
    </source>
</evidence>
<reference evidence="7 8" key="1">
    <citation type="journal article" date="2008" name="Nature">
        <title>The Phaeodactylum genome reveals the evolutionary history of diatom genomes.</title>
        <authorList>
            <person name="Bowler C."/>
            <person name="Allen A.E."/>
            <person name="Badger J.H."/>
            <person name="Grimwood J."/>
            <person name="Jabbari K."/>
            <person name="Kuo A."/>
            <person name="Maheswari U."/>
            <person name="Martens C."/>
            <person name="Maumus F."/>
            <person name="Otillar R.P."/>
            <person name="Rayko E."/>
            <person name="Salamov A."/>
            <person name="Vandepoele K."/>
            <person name="Beszteri B."/>
            <person name="Gruber A."/>
            <person name="Heijde M."/>
            <person name="Katinka M."/>
            <person name="Mock T."/>
            <person name="Valentin K."/>
            <person name="Verret F."/>
            <person name="Berges J.A."/>
            <person name="Brownlee C."/>
            <person name="Cadoret J.P."/>
            <person name="Chiovitti A."/>
            <person name="Choi C.J."/>
            <person name="Coesel S."/>
            <person name="De Martino A."/>
            <person name="Detter J.C."/>
            <person name="Durkin C."/>
            <person name="Falciatore A."/>
            <person name="Fournet J."/>
            <person name="Haruta M."/>
            <person name="Huysman M.J."/>
            <person name="Jenkins B.D."/>
            <person name="Jiroutova K."/>
            <person name="Jorgensen R.E."/>
            <person name="Joubert Y."/>
            <person name="Kaplan A."/>
            <person name="Kroger N."/>
            <person name="Kroth P.G."/>
            <person name="La Roche J."/>
            <person name="Lindquist E."/>
            <person name="Lommer M."/>
            <person name="Martin-Jezequel V."/>
            <person name="Lopez P.J."/>
            <person name="Lucas S."/>
            <person name="Mangogna M."/>
            <person name="McGinnis K."/>
            <person name="Medlin L.K."/>
            <person name="Montsant A."/>
            <person name="Oudot-Le Secq M.P."/>
            <person name="Napoli C."/>
            <person name="Obornik M."/>
            <person name="Parker M.S."/>
            <person name="Petit J.L."/>
            <person name="Porcel B.M."/>
            <person name="Poulsen N."/>
            <person name="Robison M."/>
            <person name="Rychlewski L."/>
            <person name="Rynearson T.A."/>
            <person name="Schmutz J."/>
            <person name="Shapiro H."/>
            <person name="Siaut M."/>
            <person name="Stanley M."/>
            <person name="Sussman M.R."/>
            <person name="Taylor A.R."/>
            <person name="Vardi A."/>
            <person name="von Dassow P."/>
            <person name="Vyverman W."/>
            <person name="Willis A."/>
            <person name="Wyrwicz L.S."/>
            <person name="Rokhsar D.S."/>
            <person name="Weissenbach J."/>
            <person name="Armbrust E.V."/>
            <person name="Green B.R."/>
            <person name="Van de Peer Y."/>
            <person name="Grigoriev I.V."/>
        </authorList>
    </citation>
    <scope>NUCLEOTIDE SEQUENCE [LARGE SCALE GENOMIC DNA]</scope>
    <source>
        <strain evidence="7 8">CCAP 1055/1</strain>
    </source>
</reference>
<evidence type="ECO:0000256" key="3">
    <source>
        <dbReference type="ARBA" id="ARBA00022827"/>
    </source>
</evidence>
<feature type="compositionally biased region" description="Low complexity" evidence="5">
    <location>
        <begin position="1"/>
        <end position="15"/>
    </location>
</feature>
<dbReference type="HOGENOM" id="CLU_021377_4_0_1"/>
<dbReference type="Pfam" id="PF07992">
    <property type="entry name" value="Pyr_redox_2"/>
    <property type="match status" value="1"/>
</dbReference>
<comment type="cofactor">
    <cofactor evidence="1">
        <name>FAD</name>
        <dbReference type="ChEBI" id="CHEBI:57692"/>
    </cofactor>
</comment>
<dbReference type="InParanoid" id="B7S412"/>
<dbReference type="AlphaFoldDB" id="B7S412"/>
<proteinExistence type="predicted"/>
<name>B7S412_PHATC</name>
<dbReference type="STRING" id="556484.B7S412"/>
<keyword evidence="8" id="KW-1185">Reference proteome</keyword>
<evidence type="ECO:0000256" key="1">
    <source>
        <dbReference type="ARBA" id="ARBA00001974"/>
    </source>
</evidence>
<feature type="compositionally biased region" description="Polar residues" evidence="5">
    <location>
        <begin position="16"/>
        <end position="25"/>
    </location>
</feature>
<dbReference type="eggNOG" id="KOG2495">
    <property type="taxonomic scope" value="Eukaryota"/>
</dbReference>
<gene>
    <name evidence="7" type="ORF">PHATRDRAFT_bd1315</name>
</gene>
<keyword evidence="4" id="KW-0560">Oxidoreductase</keyword>
<dbReference type="GeneID" id="7204888"/>
<dbReference type="EMBL" id="DS999283">
    <property type="protein sequence ID" value="EEC42710.1"/>
    <property type="molecule type" value="Genomic_DNA"/>
</dbReference>